<evidence type="ECO:0000256" key="3">
    <source>
        <dbReference type="ARBA" id="ARBA00012768"/>
    </source>
</evidence>
<keyword evidence="16" id="KW-1185">Reference proteome</keyword>
<dbReference type="Gene3D" id="3.90.320.10">
    <property type="match status" value="1"/>
</dbReference>
<keyword evidence="12 13" id="KW-0464">Manganese</keyword>
<keyword evidence="7 13" id="KW-0378">Hydrolase</keyword>
<dbReference type="OrthoDB" id="9781776at2"/>
<evidence type="ECO:0000256" key="2">
    <source>
        <dbReference type="ARBA" id="ARBA00009189"/>
    </source>
</evidence>
<evidence type="ECO:0000256" key="5">
    <source>
        <dbReference type="ARBA" id="ARBA00022722"/>
    </source>
</evidence>
<dbReference type="AlphaFoldDB" id="A0A317MWF4"/>
<comment type="similarity">
    <text evidence="2 13">Belongs to the CRISPR-associated exonuclease Cas4 family.</text>
</comment>
<evidence type="ECO:0000313" key="15">
    <source>
        <dbReference type="EMBL" id="PWV62413.1"/>
    </source>
</evidence>
<evidence type="ECO:0000256" key="1">
    <source>
        <dbReference type="ARBA" id="ARBA00001966"/>
    </source>
</evidence>
<organism evidence="15 16">
    <name type="scientific">Plasticicumulans acidivorans</name>
    <dbReference type="NCBI Taxonomy" id="886464"/>
    <lineage>
        <taxon>Bacteria</taxon>
        <taxon>Pseudomonadati</taxon>
        <taxon>Pseudomonadota</taxon>
        <taxon>Gammaproteobacteria</taxon>
        <taxon>Candidatus Competibacteraceae</taxon>
        <taxon>Plasticicumulans</taxon>
    </lineage>
</organism>
<keyword evidence="6 13" id="KW-0479">Metal-binding</keyword>
<dbReference type="Proteomes" id="UP000246569">
    <property type="component" value="Unassembled WGS sequence"/>
</dbReference>
<comment type="cofactor">
    <cofactor evidence="13">
        <name>iron-sulfur cluster</name>
        <dbReference type="ChEBI" id="CHEBI:30408"/>
    </cofactor>
</comment>
<dbReference type="InterPro" id="IPR011604">
    <property type="entry name" value="PDDEXK-like_dom_sf"/>
</dbReference>
<comment type="cofactor">
    <cofactor evidence="13">
        <name>Mg(2+)</name>
        <dbReference type="ChEBI" id="CHEBI:18420"/>
    </cofactor>
    <cofactor evidence="13">
        <name>Mn(2+)</name>
        <dbReference type="ChEBI" id="CHEBI:29035"/>
    </cofactor>
    <text evidence="13">Mg(2+) or Mn(2+) required for ssDNA cleavage activity.</text>
</comment>
<comment type="function">
    <text evidence="13">CRISPR (clustered regularly interspaced short palindromic repeat) is an adaptive immune system that provides protection against mobile genetic elements (viruses, transposable elements and conjugative plasmids). CRISPR clusters contain sequences complementary to antecedent mobile elements and target invading nucleic acids. CRISPR clusters are transcribed and processed into CRISPR RNA (crRNA).</text>
</comment>
<evidence type="ECO:0000256" key="7">
    <source>
        <dbReference type="ARBA" id="ARBA00022801"/>
    </source>
</evidence>
<comment type="caution">
    <text evidence="15">The sequence shown here is derived from an EMBL/GenBank/DDBJ whole genome shotgun (WGS) entry which is preliminary data.</text>
</comment>
<evidence type="ECO:0000256" key="12">
    <source>
        <dbReference type="ARBA" id="ARBA00023211"/>
    </source>
</evidence>
<accession>A0A317MWF4</accession>
<gene>
    <name evidence="15" type="ORF">C7443_104208</name>
</gene>
<evidence type="ECO:0000256" key="8">
    <source>
        <dbReference type="ARBA" id="ARBA00022839"/>
    </source>
</evidence>
<dbReference type="PANTHER" id="PTHR36531">
    <property type="entry name" value="CRISPR-ASSOCIATED EXONUCLEASE CAS4"/>
    <property type="match status" value="1"/>
</dbReference>
<dbReference type="InterPro" id="IPR013343">
    <property type="entry name" value="CRISPR-assoc_prot_Cas4"/>
</dbReference>
<keyword evidence="10 13" id="KW-0411">Iron-sulfur</keyword>
<feature type="domain" description="DUF83" evidence="14">
    <location>
        <begin position="16"/>
        <end position="190"/>
    </location>
</feature>
<evidence type="ECO:0000259" key="14">
    <source>
        <dbReference type="Pfam" id="PF01930"/>
    </source>
</evidence>
<dbReference type="EMBL" id="QGTJ01000004">
    <property type="protein sequence ID" value="PWV62413.1"/>
    <property type="molecule type" value="Genomic_DNA"/>
</dbReference>
<keyword evidence="11 13" id="KW-0051">Antiviral defense</keyword>
<sequence>MNLAAEDGEVEWIAISALQHWSYCPRQCALIHLEQAWDDNVHTLRGDAVHATVDVPGSTVDGSTRCERALPLWSRRLGLSGRADIVEFRADGMPYPIEYKHGHRRPAEHDELQLAAQALCLEEMTGLAVPLGAIYHHGSRRRREVAIDAALRARTEAAVAAVRELLMSGHLPPPSFDARCEACSLRDLCQPEAVSACEQQARTRAELFDPDAD</sequence>
<comment type="cofactor">
    <cofactor evidence="1">
        <name>[4Fe-4S] cluster</name>
        <dbReference type="ChEBI" id="CHEBI:49883"/>
    </cofactor>
</comment>
<evidence type="ECO:0000256" key="10">
    <source>
        <dbReference type="ARBA" id="ARBA00023014"/>
    </source>
</evidence>
<dbReference type="NCBIfam" id="TIGR00372">
    <property type="entry name" value="cas4"/>
    <property type="match status" value="1"/>
</dbReference>
<dbReference type="InterPro" id="IPR022765">
    <property type="entry name" value="Dna2/Cas4_DUF83"/>
</dbReference>
<dbReference type="GO" id="GO:0051607">
    <property type="term" value="P:defense response to virus"/>
    <property type="evidence" value="ECO:0007669"/>
    <property type="project" value="UniProtKB-KW"/>
</dbReference>
<dbReference type="PANTHER" id="PTHR36531:SF6">
    <property type="entry name" value="DNA REPLICATION ATP-DEPENDENT HELICASE_NUCLEASE DNA2"/>
    <property type="match status" value="1"/>
</dbReference>
<dbReference type="CDD" id="cd09637">
    <property type="entry name" value="Cas4_I-A_I-B_I-C_I-D_II-B"/>
    <property type="match status" value="1"/>
</dbReference>
<evidence type="ECO:0000256" key="9">
    <source>
        <dbReference type="ARBA" id="ARBA00023004"/>
    </source>
</evidence>
<dbReference type="GO" id="GO:0051536">
    <property type="term" value="F:iron-sulfur cluster binding"/>
    <property type="evidence" value="ECO:0007669"/>
    <property type="project" value="UniProtKB-KW"/>
</dbReference>
<keyword evidence="5 13" id="KW-0540">Nuclease</keyword>
<dbReference type="GO" id="GO:0004527">
    <property type="term" value="F:exonuclease activity"/>
    <property type="evidence" value="ECO:0007669"/>
    <property type="project" value="UniProtKB-KW"/>
</dbReference>
<dbReference type="EC" id="3.1.12.1" evidence="3 13"/>
<keyword evidence="9 13" id="KW-0408">Iron</keyword>
<dbReference type="InterPro" id="IPR051827">
    <property type="entry name" value="Cas4_exonuclease"/>
</dbReference>
<evidence type="ECO:0000256" key="13">
    <source>
        <dbReference type="RuleBase" id="RU365022"/>
    </source>
</evidence>
<protein>
    <recommendedName>
        <fullName evidence="4 13">CRISPR-associated exonuclease Cas4</fullName>
        <ecNumber evidence="3 13">3.1.12.1</ecNumber>
    </recommendedName>
</protein>
<evidence type="ECO:0000256" key="11">
    <source>
        <dbReference type="ARBA" id="ARBA00023118"/>
    </source>
</evidence>
<evidence type="ECO:0000256" key="6">
    <source>
        <dbReference type="ARBA" id="ARBA00022723"/>
    </source>
</evidence>
<reference evidence="15 16" key="1">
    <citation type="submission" date="2018-05" db="EMBL/GenBank/DDBJ databases">
        <title>Genomic Encyclopedia of Type Strains, Phase IV (KMG-IV): sequencing the most valuable type-strain genomes for metagenomic binning, comparative biology and taxonomic classification.</title>
        <authorList>
            <person name="Goeker M."/>
        </authorList>
    </citation>
    <scope>NUCLEOTIDE SEQUENCE [LARGE SCALE GENOMIC DNA]</scope>
    <source>
        <strain evidence="15 16">DSM 23606</strain>
    </source>
</reference>
<dbReference type="GO" id="GO:0046872">
    <property type="term" value="F:metal ion binding"/>
    <property type="evidence" value="ECO:0007669"/>
    <property type="project" value="UniProtKB-KW"/>
</dbReference>
<name>A0A317MWF4_9GAMM</name>
<evidence type="ECO:0000256" key="4">
    <source>
        <dbReference type="ARBA" id="ARBA00020049"/>
    </source>
</evidence>
<evidence type="ECO:0000313" key="16">
    <source>
        <dbReference type="Proteomes" id="UP000246569"/>
    </source>
</evidence>
<keyword evidence="8 13" id="KW-0269">Exonuclease</keyword>
<dbReference type="Pfam" id="PF01930">
    <property type="entry name" value="Cas_Cas4"/>
    <property type="match status" value="1"/>
</dbReference>
<proteinExistence type="inferred from homology"/>
<dbReference type="RefSeq" id="WP_110018238.1">
    <property type="nucleotide sequence ID" value="NZ_QGTJ01000004.1"/>
</dbReference>